<dbReference type="AlphaFoldDB" id="A0A517QYG2"/>
<dbReference type="Pfam" id="PF03415">
    <property type="entry name" value="Peptidase_C11"/>
    <property type="match status" value="1"/>
</dbReference>
<dbReference type="InterPro" id="IPR005077">
    <property type="entry name" value="Peptidase_C11"/>
</dbReference>
<protein>
    <submittedName>
        <fullName evidence="1">Clostripain family protein</fullName>
    </submittedName>
</protein>
<dbReference type="RefSeq" id="WP_145362822.1">
    <property type="nucleotide sequence ID" value="NZ_CP036268.1"/>
</dbReference>
<keyword evidence="2" id="KW-1185">Reference proteome</keyword>
<dbReference type="EMBL" id="CP036268">
    <property type="protein sequence ID" value="QDT36634.1"/>
    <property type="molecule type" value="Genomic_DNA"/>
</dbReference>
<evidence type="ECO:0000313" key="2">
    <source>
        <dbReference type="Proteomes" id="UP000317318"/>
    </source>
</evidence>
<name>A0A517QYG2_9PLAN</name>
<accession>A0A517QYG2</accession>
<gene>
    <name evidence="1" type="ORF">Pan189_09950</name>
</gene>
<evidence type="ECO:0000313" key="1">
    <source>
        <dbReference type="EMBL" id="QDT36634.1"/>
    </source>
</evidence>
<dbReference type="OrthoDB" id="5507507at2"/>
<organism evidence="1 2">
    <name type="scientific">Stratiformator vulcanicus</name>
    <dbReference type="NCBI Taxonomy" id="2527980"/>
    <lineage>
        <taxon>Bacteria</taxon>
        <taxon>Pseudomonadati</taxon>
        <taxon>Planctomycetota</taxon>
        <taxon>Planctomycetia</taxon>
        <taxon>Planctomycetales</taxon>
        <taxon>Planctomycetaceae</taxon>
        <taxon>Stratiformator</taxon>
    </lineage>
</organism>
<proteinExistence type="predicted"/>
<dbReference type="KEGG" id="svp:Pan189_09950"/>
<dbReference type="Proteomes" id="UP000317318">
    <property type="component" value="Chromosome"/>
</dbReference>
<reference evidence="1 2" key="1">
    <citation type="submission" date="2019-02" db="EMBL/GenBank/DDBJ databases">
        <title>Deep-cultivation of Planctomycetes and their phenomic and genomic characterization uncovers novel biology.</title>
        <authorList>
            <person name="Wiegand S."/>
            <person name="Jogler M."/>
            <person name="Boedeker C."/>
            <person name="Pinto D."/>
            <person name="Vollmers J."/>
            <person name="Rivas-Marin E."/>
            <person name="Kohn T."/>
            <person name="Peeters S.H."/>
            <person name="Heuer A."/>
            <person name="Rast P."/>
            <person name="Oberbeckmann S."/>
            <person name="Bunk B."/>
            <person name="Jeske O."/>
            <person name="Meyerdierks A."/>
            <person name="Storesund J.E."/>
            <person name="Kallscheuer N."/>
            <person name="Luecker S."/>
            <person name="Lage O.M."/>
            <person name="Pohl T."/>
            <person name="Merkel B.J."/>
            <person name="Hornburger P."/>
            <person name="Mueller R.-W."/>
            <person name="Bruemmer F."/>
            <person name="Labrenz M."/>
            <person name="Spormann A.M."/>
            <person name="Op den Camp H."/>
            <person name="Overmann J."/>
            <person name="Amann R."/>
            <person name="Jetten M.S.M."/>
            <person name="Mascher T."/>
            <person name="Medema M.H."/>
            <person name="Devos D.P."/>
            <person name="Kaster A.-K."/>
            <person name="Ovreas L."/>
            <person name="Rohde M."/>
            <person name="Galperin M.Y."/>
            <person name="Jogler C."/>
        </authorList>
    </citation>
    <scope>NUCLEOTIDE SEQUENCE [LARGE SCALE GENOMIC DNA]</scope>
    <source>
        <strain evidence="1 2">Pan189</strain>
    </source>
</reference>
<sequence>MPKPRKQWSILYCCIDRAYKTSSSPDPSENAAAAVLRGLDRLAPELDHVSVTALHDVRRGGRLTDRTVHQTGNRSKTFEDFCGLSSGEATSLPETVLAYLKAAIKNAPADHTIVFFTGHGFGEFGFGDKPDLLALTLLASHFKTDLDGYLESSEDYREKSVELITDWLPNLTADMSLRADDEAAVTTKKATEFVDRLFEVGPSLVEAYHHAAPGHIAYTTSLDFDKGVVRAKKPDVQDSLTILRLREVIRDFITYARSHRYSASTGRIDMLGFEACDMSTVEVAYDLGDLCKHIVASPIRFFSGFPHTSWIAGLDQYPGTFGLPSFAIATAIECDDHLRSLAIASMFVAMEPRLRKNLVARINNFVRVAKPLLKNDTFRDHVTNAVEASRWDLSERDSTTELGEREVSQVGLMWSVFLPRFFGDLESRLSDPAFQDAKTAAHAIARMTVFPPEDGDRNCIIADRSLTTNNRLSMGFAAEDGMLTLYFPDRADILDRYETSSAFASISDWPSFLRHYFQKK</sequence>